<keyword evidence="1" id="KW-0489">Methyltransferase</keyword>
<dbReference type="Gene3D" id="3.40.50.150">
    <property type="entry name" value="Vaccinia Virus protein VP39"/>
    <property type="match status" value="1"/>
</dbReference>
<dbReference type="GO" id="GO:0008168">
    <property type="term" value="F:methyltransferase activity"/>
    <property type="evidence" value="ECO:0007669"/>
    <property type="project" value="UniProtKB-KW"/>
</dbReference>
<dbReference type="GO" id="GO:0032259">
    <property type="term" value="P:methylation"/>
    <property type="evidence" value="ECO:0007669"/>
    <property type="project" value="UniProtKB-KW"/>
</dbReference>
<dbReference type="Proteomes" id="UP000598146">
    <property type="component" value="Unassembled WGS sequence"/>
</dbReference>
<name>A0A931CQ17_9ACTN</name>
<protein>
    <submittedName>
        <fullName evidence="1">Class I SAM-dependent methyltransferase</fullName>
    </submittedName>
</protein>
<organism evidence="1 2">
    <name type="scientific">Actinoplanes aureus</name>
    <dbReference type="NCBI Taxonomy" id="2792083"/>
    <lineage>
        <taxon>Bacteria</taxon>
        <taxon>Bacillati</taxon>
        <taxon>Actinomycetota</taxon>
        <taxon>Actinomycetes</taxon>
        <taxon>Micromonosporales</taxon>
        <taxon>Micromonosporaceae</taxon>
        <taxon>Actinoplanes</taxon>
    </lineage>
</organism>
<keyword evidence="1" id="KW-0808">Transferase</keyword>
<dbReference type="PANTHER" id="PTHR43167">
    <property type="entry name" value="PUTATIVE (AFU_ORTHOLOGUE AFUA_6G01830)-RELATED"/>
    <property type="match status" value="1"/>
</dbReference>
<sequence length="187" mass="19616">MQSTPIGVTEAVTRAETAAFSYSSEPEAGRLLAALAAAVPTGGRILELGTGIGVGVAWILHGLGNRTDVEVVTVEYDEATAAIAAQAAWPPWVGLRIGDAEQLLPKLGTFDLIFADAPAGKWTGLDLTIAALAPRGVLLVDDMDLARYHNPEHVASVENVRRTLLTDPRLTAADLPTGSGFILATRH</sequence>
<reference evidence="1" key="1">
    <citation type="submission" date="2020-11" db="EMBL/GenBank/DDBJ databases">
        <title>Isolation and identification of active actinomycetes.</title>
        <authorList>
            <person name="Sun X."/>
        </authorList>
    </citation>
    <scope>NUCLEOTIDE SEQUENCE</scope>
    <source>
        <strain evidence="1">NEAU-A11</strain>
    </source>
</reference>
<comment type="caution">
    <text evidence="1">The sequence shown here is derived from an EMBL/GenBank/DDBJ whole genome shotgun (WGS) entry which is preliminary data.</text>
</comment>
<dbReference type="SUPFAM" id="SSF53335">
    <property type="entry name" value="S-adenosyl-L-methionine-dependent methyltransferases"/>
    <property type="match status" value="1"/>
</dbReference>
<accession>A0A931CQ17</accession>
<dbReference type="InterPro" id="IPR029063">
    <property type="entry name" value="SAM-dependent_MTases_sf"/>
</dbReference>
<dbReference type="AlphaFoldDB" id="A0A931CQ17"/>
<dbReference type="EMBL" id="JADQTO010000049">
    <property type="protein sequence ID" value="MBG0568990.1"/>
    <property type="molecule type" value="Genomic_DNA"/>
</dbReference>
<gene>
    <name evidence="1" type="ORF">I4J89_47015</name>
</gene>
<dbReference type="CDD" id="cd02440">
    <property type="entry name" value="AdoMet_MTases"/>
    <property type="match status" value="1"/>
</dbReference>
<evidence type="ECO:0000313" key="1">
    <source>
        <dbReference type="EMBL" id="MBG0568990.1"/>
    </source>
</evidence>
<dbReference type="PANTHER" id="PTHR43167:SF1">
    <property type="entry name" value="PUTATIVE (AFU_ORTHOLOGUE AFUA_6G01830)-RELATED"/>
    <property type="match status" value="1"/>
</dbReference>
<keyword evidence="2" id="KW-1185">Reference proteome</keyword>
<proteinExistence type="predicted"/>
<dbReference type="RefSeq" id="WP_196420758.1">
    <property type="nucleotide sequence ID" value="NZ_JADQTO010000049.1"/>
</dbReference>
<dbReference type="Pfam" id="PF13578">
    <property type="entry name" value="Methyltransf_24"/>
    <property type="match status" value="1"/>
</dbReference>
<evidence type="ECO:0000313" key="2">
    <source>
        <dbReference type="Proteomes" id="UP000598146"/>
    </source>
</evidence>